<dbReference type="SUPFAM" id="SSF56112">
    <property type="entry name" value="Protein kinase-like (PK-like)"/>
    <property type="match status" value="1"/>
</dbReference>
<organism evidence="2 3">
    <name type="scientific">Mycolicibacterium peregrinum</name>
    <name type="common">Mycobacterium peregrinum</name>
    <dbReference type="NCBI Taxonomy" id="43304"/>
    <lineage>
        <taxon>Bacteria</taxon>
        <taxon>Bacillati</taxon>
        <taxon>Actinomycetota</taxon>
        <taxon>Actinomycetes</taxon>
        <taxon>Mycobacteriales</taxon>
        <taxon>Mycobacteriaceae</taxon>
        <taxon>Mycolicibacterium</taxon>
    </lineage>
</organism>
<feature type="domain" description="Aminoglycoside phosphotransferase" evidence="1">
    <location>
        <begin position="56"/>
        <end position="284"/>
    </location>
</feature>
<name>A0A1A0QVF0_MYCPR</name>
<dbReference type="InterPro" id="IPR002575">
    <property type="entry name" value="Aminoglycoside_PTrfase"/>
</dbReference>
<dbReference type="Proteomes" id="UP000093902">
    <property type="component" value="Unassembled WGS sequence"/>
</dbReference>
<dbReference type="InterPro" id="IPR041726">
    <property type="entry name" value="ACAD10_11_N"/>
</dbReference>
<dbReference type="AlphaFoldDB" id="A0A1A0QVF0"/>
<proteinExistence type="predicted"/>
<accession>A0A1A0QVF0</accession>
<dbReference type="PANTHER" id="PTHR21310">
    <property type="entry name" value="AMINOGLYCOSIDE PHOSPHOTRANSFERASE-RELATED-RELATED"/>
    <property type="match status" value="1"/>
</dbReference>
<evidence type="ECO:0000259" key="1">
    <source>
        <dbReference type="Pfam" id="PF01636"/>
    </source>
</evidence>
<protein>
    <submittedName>
        <fullName evidence="2">Acyl-CoA dehydrogenase</fullName>
    </submittedName>
</protein>
<dbReference type="InterPro" id="IPR051678">
    <property type="entry name" value="AGP_Transferase"/>
</dbReference>
<evidence type="ECO:0000313" key="2">
    <source>
        <dbReference type="EMBL" id="OBB26087.1"/>
    </source>
</evidence>
<dbReference type="EMBL" id="LZSO01000035">
    <property type="protein sequence ID" value="OBB26087.1"/>
    <property type="molecule type" value="Genomic_DNA"/>
</dbReference>
<gene>
    <name evidence="2" type="ORF">A5792_27390</name>
</gene>
<dbReference type="CDD" id="cd05154">
    <property type="entry name" value="ACAD10_11_N-like"/>
    <property type="match status" value="1"/>
</dbReference>
<sequence>MSENSEFLAELAGVLSAQVAGGSPVELVEVDQRSEGNSWETYLITASWDSGDRTAAFAVKREPVSGIVGSYDVAREVALLHATARLGLPVPGVVAHRDGEPGNRGFFVMERLSGVVPMPHTVTRMITDPGDRAALGRRVAREMATLHAASPASLDLTELDPPPAPGDTGRVENDQWRKTYDEVASIRIPVLDLALAWLDYRADQVSGRVALVHNDFRVGNLVVNPGDGALVGVLDWETAHFSDPVADLAWFFQRTSRGRSPLACKLLGVDDFLDEYAAAAGWRPDQASLTWWAVQSLAKSAIGCLQAVAIFERGDRPELRYANMAHSVYYSLGWLNQMLRDGEWGL</sequence>
<evidence type="ECO:0000313" key="3">
    <source>
        <dbReference type="Proteomes" id="UP000093902"/>
    </source>
</evidence>
<reference evidence="3" key="1">
    <citation type="submission" date="2016-06" db="EMBL/GenBank/DDBJ databases">
        <authorList>
            <person name="Sutton G."/>
            <person name="Brinkac L."/>
            <person name="Sanka R."/>
            <person name="Adams M."/>
            <person name="Lau E."/>
            <person name="Mehaffy C."/>
            <person name="Tameris M."/>
            <person name="Hatherill M."/>
            <person name="Hanekom W."/>
            <person name="Mahomed H."/>
            <person name="Mcshane H."/>
        </authorList>
    </citation>
    <scope>NUCLEOTIDE SEQUENCE [LARGE SCALE GENOMIC DNA]</scope>
    <source>
        <strain evidence="3">852002-51209_SCH5440388</strain>
    </source>
</reference>
<dbReference type="InterPro" id="IPR011009">
    <property type="entry name" value="Kinase-like_dom_sf"/>
</dbReference>
<dbReference type="Gene3D" id="3.30.200.20">
    <property type="entry name" value="Phosphorylase Kinase, domain 1"/>
    <property type="match status" value="1"/>
</dbReference>
<dbReference type="OrthoDB" id="3806873at2"/>
<dbReference type="Pfam" id="PF01636">
    <property type="entry name" value="APH"/>
    <property type="match status" value="1"/>
</dbReference>
<dbReference type="PANTHER" id="PTHR21310:SF57">
    <property type="entry name" value="BLR2944 PROTEIN"/>
    <property type="match status" value="1"/>
</dbReference>
<dbReference type="Gene3D" id="3.90.1200.10">
    <property type="match status" value="1"/>
</dbReference>
<dbReference type="RefSeq" id="WP_064935078.1">
    <property type="nucleotide sequence ID" value="NZ_LZSO01000035.1"/>
</dbReference>
<comment type="caution">
    <text evidence="2">The sequence shown here is derived from an EMBL/GenBank/DDBJ whole genome shotgun (WGS) entry which is preliminary data.</text>
</comment>